<protein>
    <submittedName>
        <fullName evidence="1">Uncharacterized protein</fullName>
    </submittedName>
</protein>
<keyword evidence="2" id="KW-1185">Reference proteome</keyword>
<evidence type="ECO:0000313" key="2">
    <source>
        <dbReference type="Proteomes" id="UP001283361"/>
    </source>
</evidence>
<sequence length="91" mass="10918">MIRWDLECASFTCDVGRDKTGHNLQEMISQKWELVIKRVKTTFYGIQRTGNQGTGFGLRLWRDPHFSIRLIEQIRYQWFRHCEHGTEFSEP</sequence>
<dbReference type="Proteomes" id="UP001283361">
    <property type="component" value="Unassembled WGS sequence"/>
</dbReference>
<evidence type="ECO:0000313" key="1">
    <source>
        <dbReference type="EMBL" id="KAK3764461.1"/>
    </source>
</evidence>
<reference evidence="1" key="1">
    <citation type="journal article" date="2023" name="G3 (Bethesda)">
        <title>A reference genome for the long-term kleptoplast-retaining sea slug Elysia crispata morphotype clarki.</title>
        <authorList>
            <person name="Eastman K.E."/>
            <person name="Pendleton A.L."/>
            <person name="Shaikh M.A."/>
            <person name="Suttiyut T."/>
            <person name="Ogas R."/>
            <person name="Tomko P."/>
            <person name="Gavelis G."/>
            <person name="Widhalm J.R."/>
            <person name="Wisecaver J.H."/>
        </authorList>
    </citation>
    <scope>NUCLEOTIDE SEQUENCE</scope>
    <source>
        <strain evidence="1">ECLA1</strain>
    </source>
</reference>
<gene>
    <name evidence="1" type="ORF">RRG08_055626</name>
</gene>
<comment type="caution">
    <text evidence="1">The sequence shown here is derived from an EMBL/GenBank/DDBJ whole genome shotgun (WGS) entry which is preliminary data.</text>
</comment>
<dbReference type="AlphaFoldDB" id="A0AAE1DBJ7"/>
<dbReference type="EMBL" id="JAWDGP010004437">
    <property type="protein sequence ID" value="KAK3764461.1"/>
    <property type="molecule type" value="Genomic_DNA"/>
</dbReference>
<proteinExistence type="predicted"/>
<organism evidence="1 2">
    <name type="scientific">Elysia crispata</name>
    <name type="common">lettuce slug</name>
    <dbReference type="NCBI Taxonomy" id="231223"/>
    <lineage>
        <taxon>Eukaryota</taxon>
        <taxon>Metazoa</taxon>
        <taxon>Spiralia</taxon>
        <taxon>Lophotrochozoa</taxon>
        <taxon>Mollusca</taxon>
        <taxon>Gastropoda</taxon>
        <taxon>Heterobranchia</taxon>
        <taxon>Euthyneura</taxon>
        <taxon>Panpulmonata</taxon>
        <taxon>Sacoglossa</taxon>
        <taxon>Placobranchoidea</taxon>
        <taxon>Plakobranchidae</taxon>
        <taxon>Elysia</taxon>
    </lineage>
</organism>
<accession>A0AAE1DBJ7</accession>
<name>A0AAE1DBJ7_9GAST</name>